<organism evidence="3 4">
    <name type="scientific">Piscinibacter terrae</name>
    <dbReference type="NCBI Taxonomy" id="2496871"/>
    <lineage>
        <taxon>Bacteria</taxon>
        <taxon>Pseudomonadati</taxon>
        <taxon>Pseudomonadota</taxon>
        <taxon>Betaproteobacteria</taxon>
        <taxon>Burkholderiales</taxon>
        <taxon>Sphaerotilaceae</taxon>
        <taxon>Piscinibacter</taxon>
    </lineage>
</organism>
<dbReference type="EMBL" id="QUSW01000006">
    <property type="protein sequence ID" value="RQP22653.1"/>
    <property type="molecule type" value="Genomic_DNA"/>
</dbReference>
<feature type="signal peptide" evidence="1">
    <location>
        <begin position="1"/>
        <end position="26"/>
    </location>
</feature>
<feature type="domain" description="Uncharacterized protein TP-0789" evidence="2">
    <location>
        <begin position="74"/>
        <end position="250"/>
    </location>
</feature>
<evidence type="ECO:0000313" key="3">
    <source>
        <dbReference type="EMBL" id="RQP22653.1"/>
    </source>
</evidence>
<proteinExistence type="predicted"/>
<gene>
    <name evidence="3" type="ORF">DZC73_20305</name>
</gene>
<dbReference type="Pfam" id="PF17131">
    <property type="entry name" value="LolA_like"/>
    <property type="match status" value="1"/>
</dbReference>
<dbReference type="InterPro" id="IPR033399">
    <property type="entry name" value="TP_0789-like"/>
</dbReference>
<protein>
    <submittedName>
        <fullName evidence="3">Outer membrane lipoprotein-sorting protein</fullName>
    </submittedName>
</protein>
<dbReference type="InterPro" id="IPR052944">
    <property type="entry name" value="Sporulation_related"/>
</dbReference>
<evidence type="ECO:0000256" key="1">
    <source>
        <dbReference type="SAM" id="SignalP"/>
    </source>
</evidence>
<keyword evidence="4" id="KW-1185">Reference proteome</keyword>
<keyword evidence="1" id="KW-0732">Signal</keyword>
<evidence type="ECO:0000259" key="2">
    <source>
        <dbReference type="Pfam" id="PF17131"/>
    </source>
</evidence>
<dbReference type="CDD" id="cd16329">
    <property type="entry name" value="LolA_like"/>
    <property type="match status" value="1"/>
</dbReference>
<dbReference type="PANTHER" id="PTHR37507:SF2">
    <property type="entry name" value="SPORULATION PROTEIN YDCC"/>
    <property type="match status" value="1"/>
</dbReference>
<accession>A0A3N7HM22</accession>
<dbReference type="AlphaFoldDB" id="A0A3N7HM22"/>
<sequence>MTSLTRRLLTCAPLLAALGLPLSARAELSALDILNRADDKIDIKQSQVELEMLVYRNNELRKTYRMLLKYEDADHTLAETTFPPRNQGEKMLQAGRRSYWLFLPNINKSVRISESNSFSNGDFSNADILSPRLSFEYEPKLVGVESINNEDAYKLELIAKDDGTAYSKIFYWVRKSDFFPLRREYYTFSQQLLKRLDLRQTSTVMPGGVPDALMMTSVLERDKKTVIRYTKYSPNSTFPPGTFDESTLMRR</sequence>
<dbReference type="PANTHER" id="PTHR37507">
    <property type="entry name" value="SPORULATION PROTEIN YDCC"/>
    <property type="match status" value="1"/>
</dbReference>
<feature type="chain" id="PRO_5017972570" evidence="1">
    <location>
        <begin position="27"/>
        <end position="251"/>
    </location>
</feature>
<dbReference type="OrthoDB" id="9803781at2"/>
<dbReference type="Gene3D" id="2.50.20.10">
    <property type="entry name" value="Lipoprotein localisation LolA/LolB/LppX"/>
    <property type="match status" value="1"/>
</dbReference>
<evidence type="ECO:0000313" key="4">
    <source>
        <dbReference type="Proteomes" id="UP000267464"/>
    </source>
</evidence>
<dbReference type="RefSeq" id="WP_124542217.1">
    <property type="nucleotide sequence ID" value="NZ_QUSW01000006.1"/>
</dbReference>
<dbReference type="Proteomes" id="UP000267464">
    <property type="component" value="Unassembled WGS sequence"/>
</dbReference>
<name>A0A3N7HM22_9BURK</name>
<reference evidence="3 4" key="2">
    <citation type="submission" date="2018-12" db="EMBL/GenBank/DDBJ databases">
        <title>Rhizobacter gummiphilus sp. nov., a rubber-degrading bacterium isolated from the soil of a botanical garden in Japan.</title>
        <authorList>
            <person name="Shunsuke S.S."/>
        </authorList>
    </citation>
    <scope>NUCLEOTIDE SEQUENCE [LARGE SCALE GENOMIC DNA]</scope>
    <source>
        <strain evidence="3 4">S-16</strain>
    </source>
</reference>
<comment type="caution">
    <text evidence="3">The sequence shown here is derived from an EMBL/GenBank/DDBJ whole genome shotgun (WGS) entry which is preliminary data.</text>
</comment>
<reference evidence="3 4" key="1">
    <citation type="submission" date="2018-08" db="EMBL/GenBank/DDBJ databases">
        <authorList>
            <person name="Khan S.A."/>
            <person name="Jeon C.O."/>
            <person name="Chun B.H."/>
            <person name="Jeong S.E."/>
        </authorList>
    </citation>
    <scope>NUCLEOTIDE SEQUENCE [LARGE SCALE GENOMIC DNA]</scope>
    <source>
        <strain evidence="3 4">S-16</strain>
    </source>
</reference>
<keyword evidence="3" id="KW-0449">Lipoprotein</keyword>